<evidence type="ECO:0000313" key="1">
    <source>
        <dbReference type="EMBL" id="KAL3407204.1"/>
    </source>
</evidence>
<protein>
    <submittedName>
        <fullName evidence="1">Uncharacterized protein</fullName>
    </submittedName>
</protein>
<accession>A0ABD2XQA9</accession>
<dbReference type="AlphaFoldDB" id="A0ABD2XQA9"/>
<organism evidence="1 2">
    <name type="scientific">Trichogramma kaykai</name>
    <dbReference type="NCBI Taxonomy" id="54128"/>
    <lineage>
        <taxon>Eukaryota</taxon>
        <taxon>Metazoa</taxon>
        <taxon>Ecdysozoa</taxon>
        <taxon>Arthropoda</taxon>
        <taxon>Hexapoda</taxon>
        <taxon>Insecta</taxon>
        <taxon>Pterygota</taxon>
        <taxon>Neoptera</taxon>
        <taxon>Endopterygota</taxon>
        <taxon>Hymenoptera</taxon>
        <taxon>Apocrita</taxon>
        <taxon>Proctotrupomorpha</taxon>
        <taxon>Chalcidoidea</taxon>
        <taxon>Trichogrammatidae</taxon>
        <taxon>Trichogramma</taxon>
    </lineage>
</organism>
<evidence type="ECO:0000313" key="2">
    <source>
        <dbReference type="Proteomes" id="UP001627154"/>
    </source>
</evidence>
<sequence length="88" mass="9617">MRSDLEKRRTLPCICPSGCLYNKQLDAAVKKSTKETLNNGPNSTIFSARGGIYAVDYATKRGRICGKEGIKKSQWTFGGHPDSVSPLP</sequence>
<comment type="caution">
    <text evidence="1">The sequence shown here is derived from an EMBL/GenBank/DDBJ whole genome shotgun (WGS) entry which is preliminary data.</text>
</comment>
<gene>
    <name evidence="1" type="ORF">TKK_000673</name>
</gene>
<name>A0ABD2XQA9_9HYME</name>
<reference evidence="1 2" key="1">
    <citation type="journal article" date="2024" name="bioRxiv">
        <title>A reference genome for Trichogramma kaykai: A tiny desert-dwelling parasitoid wasp with competing sex-ratio distorters.</title>
        <authorList>
            <person name="Culotta J."/>
            <person name="Lindsey A.R."/>
        </authorList>
    </citation>
    <scope>NUCLEOTIDE SEQUENCE [LARGE SCALE GENOMIC DNA]</scope>
    <source>
        <strain evidence="1 2">KSX58</strain>
    </source>
</reference>
<keyword evidence="2" id="KW-1185">Reference proteome</keyword>
<dbReference type="Proteomes" id="UP001627154">
    <property type="component" value="Unassembled WGS sequence"/>
</dbReference>
<proteinExistence type="predicted"/>
<dbReference type="EMBL" id="JBJJXI010000014">
    <property type="protein sequence ID" value="KAL3407204.1"/>
    <property type="molecule type" value="Genomic_DNA"/>
</dbReference>